<dbReference type="EMBL" id="BMQJ01000009">
    <property type="protein sequence ID" value="GGQ04110.1"/>
    <property type="molecule type" value="Genomic_DNA"/>
</dbReference>
<evidence type="ECO:0000256" key="1">
    <source>
        <dbReference type="SAM" id="Phobius"/>
    </source>
</evidence>
<protein>
    <submittedName>
        <fullName evidence="2">Uncharacterized protein</fullName>
    </submittedName>
</protein>
<evidence type="ECO:0000313" key="2">
    <source>
        <dbReference type="EMBL" id="GGQ04110.1"/>
    </source>
</evidence>
<dbReference type="Proteomes" id="UP000611554">
    <property type="component" value="Unassembled WGS sequence"/>
</dbReference>
<keyword evidence="1" id="KW-0812">Transmembrane</keyword>
<organism evidence="2 3">
    <name type="scientific">Streptosporangium pseudovulgare</name>
    <dbReference type="NCBI Taxonomy" id="35765"/>
    <lineage>
        <taxon>Bacteria</taxon>
        <taxon>Bacillati</taxon>
        <taxon>Actinomycetota</taxon>
        <taxon>Actinomycetes</taxon>
        <taxon>Streptosporangiales</taxon>
        <taxon>Streptosporangiaceae</taxon>
        <taxon>Streptosporangium</taxon>
    </lineage>
</organism>
<accession>A0ABQ2QYB7</accession>
<gene>
    <name evidence="2" type="ORF">GCM10010140_37740</name>
</gene>
<keyword evidence="1" id="KW-1133">Transmembrane helix</keyword>
<reference evidence="3" key="1">
    <citation type="journal article" date="2019" name="Int. J. Syst. Evol. Microbiol.">
        <title>The Global Catalogue of Microorganisms (GCM) 10K type strain sequencing project: providing services to taxonomists for standard genome sequencing and annotation.</title>
        <authorList>
            <consortium name="The Broad Institute Genomics Platform"/>
            <consortium name="The Broad Institute Genome Sequencing Center for Infectious Disease"/>
            <person name="Wu L."/>
            <person name="Ma J."/>
        </authorList>
    </citation>
    <scope>NUCLEOTIDE SEQUENCE [LARGE SCALE GENOMIC DNA]</scope>
    <source>
        <strain evidence="3">JCM 3115</strain>
    </source>
</reference>
<sequence length="134" mass="13137">MSSVRHLLATAEAALSGGPGHAAPVSAHVLAQPATVGYFTTGRIWALVSIALVLAGVVIGWLALRAAGRTGRQKAVAAMASGLAGTVMGGLVVVNSEGGPGTGGGIVGGYLALALGVAAMILGWRALARSRRTA</sequence>
<dbReference type="Pfam" id="PF19733">
    <property type="entry name" value="DUF6223"/>
    <property type="match status" value="1"/>
</dbReference>
<keyword evidence="3" id="KW-1185">Reference proteome</keyword>
<dbReference type="InterPro" id="IPR045770">
    <property type="entry name" value="DUF6223"/>
</dbReference>
<name>A0ABQ2QYB7_9ACTN</name>
<comment type="caution">
    <text evidence="2">The sequence shown here is derived from an EMBL/GenBank/DDBJ whole genome shotgun (WGS) entry which is preliminary data.</text>
</comment>
<feature type="transmembrane region" description="Helical" evidence="1">
    <location>
        <begin position="43"/>
        <end position="64"/>
    </location>
</feature>
<proteinExistence type="predicted"/>
<evidence type="ECO:0000313" key="3">
    <source>
        <dbReference type="Proteomes" id="UP000611554"/>
    </source>
</evidence>
<feature type="transmembrane region" description="Helical" evidence="1">
    <location>
        <begin position="76"/>
        <end position="94"/>
    </location>
</feature>
<feature type="transmembrane region" description="Helical" evidence="1">
    <location>
        <begin position="106"/>
        <end position="127"/>
    </location>
</feature>
<dbReference type="RefSeq" id="WP_189247791.1">
    <property type="nucleotide sequence ID" value="NZ_BMQJ01000009.1"/>
</dbReference>
<keyword evidence="1" id="KW-0472">Membrane</keyword>